<keyword evidence="2" id="KW-1185">Reference proteome</keyword>
<accession>A0A521C4N2</accession>
<organism evidence="1 2">
    <name type="scientific">Ruegeria faecimaris</name>
    <dbReference type="NCBI Taxonomy" id="686389"/>
    <lineage>
        <taxon>Bacteria</taxon>
        <taxon>Pseudomonadati</taxon>
        <taxon>Pseudomonadota</taxon>
        <taxon>Alphaproteobacteria</taxon>
        <taxon>Rhodobacterales</taxon>
        <taxon>Roseobacteraceae</taxon>
        <taxon>Ruegeria</taxon>
    </lineage>
</organism>
<evidence type="ECO:0000313" key="2">
    <source>
        <dbReference type="Proteomes" id="UP000319555"/>
    </source>
</evidence>
<dbReference type="AlphaFoldDB" id="A0A521C4N2"/>
<evidence type="ECO:0000313" key="1">
    <source>
        <dbReference type="EMBL" id="SMO54353.1"/>
    </source>
</evidence>
<gene>
    <name evidence="1" type="ORF">SAMN06265380_102129</name>
</gene>
<dbReference type="Proteomes" id="UP000319555">
    <property type="component" value="Unassembled WGS sequence"/>
</dbReference>
<reference evidence="1 2" key="1">
    <citation type="submission" date="2017-05" db="EMBL/GenBank/DDBJ databases">
        <authorList>
            <person name="Varghese N."/>
            <person name="Submissions S."/>
        </authorList>
    </citation>
    <scope>NUCLEOTIDE SEQUENCE [LARGE SCALE GENOMIC DNA]</scope>
    <source>
        <strain evidence="1 2">DSM 28009</strain>
    </source>
</reference>
<proteinExistence type="predicted"/>
<protein>
    <submittedName>
        <fullName evidence="1">Uncharacterized protein</fullName>
    </submittedName>
</protein>
<sequence length="36" mass="3982">MIEMTTNPAAQSAILRAHEARGKAVLNVLKWIFGSR</sequence>
<name>A0A521C4N2_9RHOB</name>
<dbReference type="EMBL" id="FXTE01000002">
    <property type="protein sequence ID" value="SMO54353.1"/>
    <property type="molecule type" value="Genomic_DNA"/>
</dbReference>